<evidence type="ECO:0000313" key="2">
    <source>
        <dbReference type="EMBL" id="TFK50903.1"/>
    </source>
</evidence>
<dbReference type="AlphaFoldDB" id="A0A5C3N156"/>
<feature type="region of interest" description="Disordered" evidence="1">
    <location>
        <begin position="605"/>
        <end position="631"/>
    </location>
</feature>
<dbReference type="Proteomes" id="UP000305948">
    <property type="component" value="Unassembled WGS sequence"/>
</dbReference>
<evidence type="ECO:0000313" key="3">
    <source>
        <dbReference type="Proteomes" id="UP000305948"/>
    </source>
</evidence>
<dbReference type="OrthoDB" id="3222645at2759"/>
<dbReference type="EMBL" id="ML213512">
    <property type="protein sequence ID" value="TFK50903.1"/>
    <property type="molecule type" value="Genomic_DNA"/>
</dbReference>
<keyword evidence="3" id="KW-1185">Reference proteome</keyword>
<feature type="compositionally biased region" description="Basic and acidic residues" evidence="1">
    <location>
        <begin position="44"/>
        <end position="54"/>
    </location>
</feature>
<sequence>MPGIRCFLRRVKIGAAHILLSILLPVIRFLERQARTNRTNGQQDVEHEGQSRDRDDDEISAPEQAPRYSEDALEVAKGRLEDLERGLEDEARRRRELEQRLHTVQQQKEEATAEQQKKEEELKALTRYIEDVDRQLEDEMRTRRTLEQESHTSQQERKQTQGVLDAVKREVEERARQLHAEVQRRRAVEQELHAAQEMDQQTQEDLQAMRRDVEDRDRQLDDESRKRTSLEQELLASQLKREQTEEVLEAANRSVEDRDRRLDEEVRKRRALEQELHTLRQEKRTGAEEAPAPYAALARAYEDQGRLLQDRTKQLRFAEKFLKPVEPMFAMEIKNMFDDLNADTLHLGATVMDAVDLRNRSEPAQIAQYQDDVRLSLGQTLAEALATTEDTSVLLAAIECTVCLWSERIISSWTLGFANGMPRANEESEQEDIAYKNLYESILANQPHSVAGRWRSLAREHMRRQCRDGDTQYQDLLAKARQAIQQVCRVTGCVGDELWSRILGTIERRLARIIQLSFRIRNVIGESITSCDYTVLLVRPGEPFDPQRMEEDGGDDLSDSNGVHVLCTTQLGLMRREKGGMEAGAPFEQGIVLLPKVALVSLLRASEAPPGPRQRRPTRRDTRQMRRRGTR</sequence>
<accession>A0A5C3N156</accession>
<gene>
    <name evidence="2" type="ORF">OE88DRAFT_1645166</name>
</gene>
<feature type="compositionally biased region" description="Basic and acidic residues" evidence="1">
    <location>
        <begin position="143"/>
        <end position="159"/>
    </location>
</feature>
<reference evidence="2 3" key="1">
    <citation type="journal article" date="2019" name="Nat. Ecol. Evol.">
        <title>Megaphylogeny resolves global patterns of mushroom evolution.</title>
        <authorList>
            <person name="Varga T."/>
            <person name="Krizsan K."/>
            <person name="Foldi C."/>
            <person name="Dima B."/>
            <person name="Sanchez-Garcia M."/>
            <person name="Sanchez-Ramirez S."/>
            <person name="Szollosi G.J."/>
            <person name="Szarkandi J.G."/>
            <person name="Papp V."/>
            <person name="Albert L."/>
            <person name="Andreopoulos W."/>
            <person name="Angelini C."/>
            <person name="Antonin V."/>
            <person name="Barry K.W."/>
            <person name="Bougher N.L."/>
            <person name="Buchanan P."/>
            <person name="Buyck B."/>
            <person name="Bense V."/>
            <person name="Catcheside P."/>
            <person name="Chovatia M."/>
            <person name="Cooper J."/>
            <person name="Damon W."/>
            <person name="Desjardin D."/>
            <person name="Finy P."/>
            <person name="Geml J."/>
            <person name="Haridas S."/>
            <person name="Hughes K."/>
            <person name="Justo A."/>
            <person name="Karasinski D."/>
            <person name="Kautmanova I."/>
            <person name="Kiss B."/>
            <person name="Kocsube S."/>
            <person name="Kotiranta H."/>
            <person name="LaButti K.M."/>
            <person name="Lechner B.E."/>
            <person name="Liimatainen K."/>
            <person name="Lipzen A."/>
            <person name="Lukacs Z."/>
            <person name="Mihaltcheva S."/>
            <person name="Morgado L.N."/>
            <person name="Niskanen T."/>
            <person name="Noordeloos M.E."/>
            <person name="Ohm R.A."/>
            <person name="Ortiz-Santana B."/>
            <person name="Ovrebo C."/>
            <person name="Racz N."/>
            <person name="Riley R."/>
            <person name="Savchenko A."/>
            <person name="Shiryaev A."/>
            <person name="Soop K."/>
            <person name="Spirin V."/>
            <person name="Szebenyi C."/>
            <person name="Tomsovsky M."/>
            <person name="Tulloss R.E."/>
            <person name="Uehling J."/>
            <person name="Grigoriev I.V."/>
            <person name="Vagvolgyi C."/>
            <person name="Papp T."/>
            <person name="Martin F.M."/>
            <person name="Miettinen O."/>
            <person name="Hibbett D.S."/>
            <person name="Nagy L.G."/>
        </authorList>
    </citation>
    <scope>NUCLEOTIDE SEQUENCE [LARGE SCALE GENOMIC DNA]</scope>
    <source>
        <strain evidence="2 3">OMC1185</strain>
    </source>
</reference>
<name>A0A5C3N156_9AGAM</name>
<feature type="compositionally biased region" description="Basic and acidic residues" evidence="1">
    <location>
        <begin position="207"/>
        <end position="230"/>
    </location>
</feature>
<feature type="region of interest" description="Disordered" evidence="1">
    <location>
        <begin position="100"/>
        <end position="119"/>
    </location>
</feature>
<proteinExistence type="predicted"/>
<feature type="region of interest" description="Disordered" evidence="1">
    <location>
        <begin position="37"/>
        <end position="74"/>
    </location>
</feature>
<feature type="region of interest" description="Disordered" evidence="1">
    <location>
        <begin position="188"/>
        <end position="230"/>
    </location>
</feature>
<evidence type="ECO:0000256" key="1">
    <source>
        <dbReference type="SAM" id="MobiDB-lite"/>
    </source>
</evidence>
<feature type="region of interest" description="Disordered" evidence="1">
    <location>
        <begin position="143"/>
        <end position="163"/>
    </location>
</feature>
<organism evidence="2 3">
    <name type="scientific">Heliocybe sulcata</name>
    <dbReference type="NCBI Taxonomy" id="5364"/>
    <lineage>
        <taxon>Eukaryota</taxon>
        <taxon>Fungi</taxon>
        <taxon>Dikarya</taxon>
        <taxon>Basidiomycota</taxon>
        <taxon>Agaricomycotina</taxon>
        <taxon>Agaricomycetes</taxon>
        <taxon>Gloeophyllales</taxon>
        <taxon>Gloeophyllaceae</taxon>
        <taxon>Heliocybe</taxon>
    </lineage>
</organism>
<dbReference type="STRING" id="5364.A0A5C3N156"/>
<protein>
    <submittedName>
        <fullName evidence="2">Uncharacterized protein</fullName>
    </submittedName>
</protein>